<evidence type="ECO:0000259" key="4">
    <source>
        <dbReference type="PROSITE" id="PS50949"/>
    </source>
</evidence>
<evidence type="ECO:0000256" key="1">
    <source>
        <dbReference type="ARBA" id="ARBA00023015"/>
    </source>
</evidence>
<dbReference type="SMART" id="SM00345">
    <property type="entry name" value="HTH_GNTR"/>
    <property type="match status" value="1"/>
</dbReference>
<name>D7A426_ANCN5</name>
<evidence type="ECO:0000256" key="3">
    <source>
        <dbReference type="ARBA" id="ARBA00023163"/>
    </source>
</evidence>
<dbReference type="EMBL" id="CP002026">
    <property type="protein sequence ID" value="ADH87846.1"/>
    <property type="molecule type" value="Genomic_DNA"/>
</dbReference>
<reference evidence="5 6" key="1">
    <citation type="journal article" date="2012" name="Stand. Genomic Sci.">
        <title>Complete genome sequence of the facultatively chemolithoautotrophic and methylotrophic alpha Proteobacterium Starkeya novella type strain (ATCC 8093(T)).</title>
        <authorList>
            <person name="Kappler U."/>
            <person name="Davenport K."/>
            <person name="Beatson S."/>
            <person name="Lucas S."/>
            <person name="Lapidus A."/>
            <person name="Copeland A."/>
            <person name="Berry K.W."/>
            <person name="Glavina Del Rio T."/>
            <person name="Hammon N."/>
            <person name="Dalin E."/>
            <person name="Tice H."/>
            <person name="Pitluck S."/>
            <person name="Richardson P."/>
            <person name="Bruce D."/>
            <person name="Goodwin L.A."/>
            <person name="Han C."/>
            <person name="Tapia R."/>
            <person name="Detter J.C."/>
            <person name="Chang Y.J."/>
            <person name="Jeffries C.D."/>
            <person name="Land M."/>
            <person name="Hauser L."/>
            <person name="Kyrpides N.C."/>
            <person name="Goker M."/>
            <person name="Ivanova N."/>
            <person name="Klenk H.P."/>
            <person name="Woyke T."/>
        </authorList>
    </citation>
    <scope>NUCLEOTIDE SEQUENCE [LARGE SCALE GENOMIC DNA]</scope>
    <source>
        <strain evidence="6">ATCC 8093 / DSM 506 / JCM 20403 / CCM 1077 / IAM 12100 / NBRC 12443 / NCIMB 10456</strain>
    </source>
</reference>
<dbReference type="OrthoDB" id="8680240at2"/>
<dbReference type="SUPFAM" id="SSF48008">
    <property type="entry name" value="GntR ligand-binding domain-like"/>
    <property type="match status" value="1"/>
</dbReference>
<dbReference type="PROSITE" id="PS50949">
    <property type="entry name" value="HTH_GNTR"/>
    <property type="match status" value="1"/>
</dbReference>
<dbReference type="KEGG" id="sno:Snov_0513"/>
<feature type="domain" description="HTH gntR-type" evidence="4">
    <location>
        <begin position="29"/>
        <end position="96"/>
    </location>
</feature>
<keyword evidence="1" id="KW-0805">Transcription regulation</keyword>
<evidence type="ECO:0000313" key="5">
    <source>
        <dbReference type="EMBL" id="ADH87846.1"/>
    </source>
</evidence>
<keyword evidence="3" id="KW-0804">Transcription</keyword>
<dbReference type="CDD" id="cd07377">
    <property type="entry name" value="WHTH_GntR"/>
    <property type="match status" value="1"/>
</dbReference>
<dbReference type="Gene3D" id="1.20.120.530">
    <property type="entry name" value="GntR ligand-binding domain-like"/>
    <property type="match status" value="1"/>
</dbReference>
<proteinExistence type="predicted"/>
<evidence type="ECO:0000256" key="2">
    <source>
        <dbReference type="ARBA" id="ARBA00023125"/>
    </source>
</evidence>
<dbReference type="HOGENOM" id="CLU_017584_5_3_5"/>
<protein>
    <submittedName>
        <fullName evidence="5">Transcriptional regulator, GntR family</fullName>
    </submittedName>
</protein>
<dbReference type="Gene3D" id="1.10.10.10">
    <property type="entry name" value="Winged helix-like DNA-binding domain superfamily/Winged helix DNA-binding domain"/>
    <property type="match status" value="1"/>
</dbReference>
<dbReference type="PANTHER" id="PTHR43537:SF20">
    <property type="entry name" value="HTH-TYPE TRANSCRIPTIONAL REPRESSOR GLAR"/>
    <property type="match status" value="1"/>
</dbReference>
<dbReference type="SMART" id="SM00895">
    <property type="entry name" value="FCD"/>
    <property type="match status" value="1"/>
</dbReference>
<keyword evidence="6" id="KW-1185">Reference proteome</keyword>
<dbReference type="InterPro" id="IPR036390">
    <property type="entry name" value="WH_DNA-bd_sf"/>
</dbReference>
<evidence type="ECO:0000313" key="6">
    <source>
        <dbReference type="Proteomes" id="UP000006633"/>
    </source>
</evidence>
<dbReference type="eggNOG" id="COG1802">
    <property type="taxonomic scope" value="Bacteria"/>
</dbReference>
<gene>
    <name evidence="5" type="ordered locus">Snov_0513</name>
</gene>
<dbReference type="RefSeq" id="WP_013165351.1">
    <property type="nucleotide sequence ID" value="NC_014217.1"/>
</dbReference>
<dbReference type="SUPFAM" id="SSF46785">
    <property type="entry name" value="Winged helix' DNA-binding domain"/>
    <property type="match status" value="1"/>
</dbReference>
<dbReference type="Proteomes" id="UP000006633">
    <property type="component" value="Chromosome"/>
</dbReference>
<accession>D7A426</accession>
<dbReference type="Pfam" id="PF00392">
    <property type="entry name" value="GntR"/>
    <property type="match status" value="1"/>
</dbReference>
<dbReference type="InterPro" id="IPR000524">
    <property type="entry name" value="Tscrpt_reg_HTH_GntR"/>
</dbReference>
<dbReference type="PANTHER" id="PTHR43537">
    <property type="entry name" value="TRANSCRIPTIONAL REGULATOR, GNTR FAMILY"/>
    <property type="match status" value="1"/>
</dbReference>
<organism evidence="5 6">
    <name type="scientific">Ancylobacter novellus (strain ATCC 8093 / DSM 506 / JCM 20403 / CCM 1077 / IAM 12100 / NBRC 12443 / NCIMB 10456)</name>
    <name type="common">Starkeya novella</name>
    <dbReference type="NCBI Taxonomy" id="639283"/>
    <lineage>
        <taxon>Bacteria</taxon>
        <taxon>Pseudomonadati</taxon>
        <taxon>Pseudomonadota</taxon>
        <taxon>Alphaproteobacteria</taxon>
        <taxon>Hyphomicrobiales</taxon>
        <taxon>Xanthobacteraceae</taxon>
        <taxon>Ancylobacter</taxon>
    </lineage>
</organism>
<dbReference type="InterPro" id="IPR008920">
    <property type="entry name" value="TF_FadR/GntR_C"/>
</dbReference>
<sequence>MVDEAAGAGALRPMSVNPLEEMGGEAEARSLTSATYRRLKKDILACALQPGQRLKISDLAAQYGCSPGAVREALTRLVAEELVVSEDQRGFRVAPVSRSDLLDLTQTRIDIETAALRHAIAKGGLDWQAGIVSTIFRLSNEPVLDDSGAPNPRWSKLHQDFHMALVAGCNSPRLMRLCLAYFHQSQRFRVLTIRYHERGRSADAEHRELADAVIGRDAERAVRLLADHYNRTTNLIIDVDRDGDLSMLTAT</sequence>
<dbReference type="InterPro" id="IPR036388">
    <property type="entry name" value="WH-like_DNA-bd_sf"/>
</dbReference>
<dbReference type="GO" id="GO:0003700">
    <property type="term" value="F:DNA-binding transcription factor activity"/>
    <property type="evidence" value="ECO:0007669"/>
    <property type="project" value="InterPro"/>
</dbReference>
<dbReference type="GO" id="GO:0003677">
    <property type="term" value="F:DNA binding"/>
    <property type="evidence" value="ECO:0007669"/>
    <property type="project" value="UniProtKB-KW"/>
</dbReference>
<dbReference type="AlphaFoldDB" id="D7A426"/>
<dbReference type="InterPro" id="IPR011711">
    <property type="entry name" value="GntR_C"/>
</dbReference>
<dbReference type="Pfam" id="PF07729">
    <property type="entry name" value="FCD"/>
    <property type="match status" value="1"/>
</dbReference>
<keyword evidence="2" id="KW-0238">DNA-binding</keyword>
<dbReference type="STRING" id="639283.Snov_0513"/>